<sequence length="77" mass="8300">MAEPPSPMTVIETLRAIGLSDAEIACQELAQGWRIRVQGGLIVYMRKDGQLTVSGKNTHAVRKALGLTSRVKSKPPA</sequence>
<proteinExistence type="predicted"/>
<accession>A0AA48M1V7</accession>
<reference evidence="1" key="1">
    <citation type="submission" date="2023-07" db="EMBL/GenBank/DDBJ databases">
        <authorList>
            <person name="Pelsma A.J. K."/>
        </authorList>
    </citation>
    <scope>NUCLEOTIDE SEQUENCE</scope>
</reference>
<gene>
    <name evidence="1" type="ORF">AMST5_01951</name>
</gene>
<protein>
    <submittedName>
        <fullName evidence="1">Uncharacterized protein</fullName>
    </submittedName>
</protein>
<dbReference type="EMBL" id="OY288114">
    <property type="protein sequence ID" value="CAJ0867413.1"/>
    <property type="molecule type" value="Genomic_DNA"/>
</dbReference>
<organism evidence="1">
    <name type="scientific">freshwater sediment metagenome</name>
    <dbReference type="NCBI Taxonomy" id="556182"/>
    <lineage>
        <taxon>unclassified sequences</taxon>
        <taxon>metagenomes</taxon>
        <taxon>ecological metagenomes</taxon>
    </lineage>
</organism>
<evidence type="ECO:0000313" key="1">
    <source>
        <dbReference type="EMBL" id="CAJ0867413.1"/>
    </source>
</evidence>
<dbReference type="AlphaFoldDB" id="A0AA48M1V7"/>
<name>A0AA48M1V7_9ZZZZ</name>